<keyword evidence="3" id="KW-0378">Hydrolase</keyword>
<dbReference type="GO" id="GO:0016787">
    <property type="term" value="F:hydrolase activity"/>
    <property type="evidence" value="ECO:0007669"/>
    <property type="project" value="UniProtKB-KW"/>
</dbReference>
<dbReference type="GO" id="GO:0004540">
    <property type="term" value="F:RNA nuclease activity"/>
    <property type="evidence" value="ECO:0007669"/>
    <property type="project" value="InterPro"/>
</dbReference>
<dbReference type="InterPro" id="IPR008201">
    <property type="entry name" value="HepT-like"/>
</dbReference>
<evidence type="ECO:0000256" key="1">
    <source>
        <dbReference type="ARBA" id="ARBA00022649"/>
    </source>
</evidence>
<reference evidence="4" key="1">
    <citation type="submission" date="2020-01" db="EMBL/GenBank/DDBJ databases">
        <authorList>
            <person name="Meier V. D."/>
            <person name="Meier V D."/>
        </authorList>
    </citation>
    <scope>NUCLEOTIDE SEQUENCE</scope>
    <source>
        <strain evidence="4">HLG_WM_MAG_01</strain>
    </source>
</reference>
<name>A0A6S6T3I0_9BACT</name>
<protein>
    <recommendedName>
        <fullName evidence="5">DUF86 domain-containing protein</fullName>
    </recommendedName>
</protein>
<keyword evidence="1" id="KW-1277">Toxin-antitoxin system</keyword>
<evidence type="ECO:0008006" key="5">
    <source>
        <dbReference type="Google" id="ProtNLM"/>
    </source>
</evidence>
<dbReference type="Pfam" id="PF01934">
    <property type="entry name" value="HepT-like"/>
    <property type="match status" value="1"/>
</dbReference>
<sequence length="62" mass="7292">MVNLKYSHILKKKDIKGSYELRNFIAHDYEGIDFHIVEEVIQTRLPLVRMGVNNALDTPHDR</sequence>
<gene>
    <name evidence="4" type="ORF">HELGO_WM3602</name>
</gene>
<evidence type="ECO:0000313" key="4">
    <source>
        <dbReference type="EMBL" id="CAA6809476.1"/>
    </source>
</evidence>
<dbReference type="EMBL" id="CACVAS010000057">
    <property type="protein sequence ID" value="CAA6809476.1"/>
    <property type="molecule type" value="Genomic_DNA"/>
</dbReference>
<evidence type="ECO:0000256" key="2">
    <source>
        <dbReference type="ARBA" id="ARBA00022722"/>
    </source>
</evidence>
<dbReference type="GO" id="GO:0110001">
    <property type="term" value="C:toxin-antitoxin complex"/>
    <property type="evidence" value="ECO:0007669"/>
    <property type="project" value="InterPro"/>
</dbReference>
<evidence type="ECO:0000256" key="3">
    <source>
        <dbReference type="ARBA" id="ARBA00022801"/>
    </source>
</evidence>
<dbReference type="AlphaFoldDB" id="A0A6S6T3I0"/>
<accession>A0A6S6T3I0</accession>
<organism evidence="4">
    <name type="scientific">uncultured Sulfurovum sp</name>
    <dbReference type="NCBI Taxonomy" id="269237"/>
    <lineage>
        <taxon>Bacteria</taxon>
        <taxon>Pseudomonadati</taxon>
        <taxon>Campylobacterota</taxon>
        <taxon>Epsilonproteobacteria</taxon>
        <taxon>Campylobacterales</taxon>
        <taxon>Sulfurovaceae</taxon>
        <taxon>Sulfurovum</taxon>
        <taxon>environmental samples</taxon>
    </lineage>
</organism>
<proteinExistence type="predicted"/>
<keyword evidence="2" id="KW-0540">Nuclease</keyword>